<evidence type="ECO:0000313" key="6">
    <source>
        <dbReference type="Proteomes" id="UP001596233"/>
    </source>
</evidence>
<dbReference type="InterPro" id="IPR006225">
    <property type="entry name" value="PsdUridine_synth_RluC/D"/>
</dbReference>
<comment type="function">
    <text evidence="3">Responsible for synthesis of pseudouridine from uracil.</text>
</comment>
<dbReference type="RefSeq" id="WP_379231167.1">
    <property type="nucleotide sequence ID" value="NZ_JBHSTE010000001.1"/>
</dbReference>
<sequence length="349" mass="39651">MSKWTGRVIKHLSDDDKPARQWGTAENRELLKDYYPPLTVIATPEDEGKTIRDVLERAFGVSSKLLAAVRMTDYGLTINEERVYISAPVQAGEVIRLRMLKEYSEDIMPQPMLLSIVYEDDFLLIVNKPAGIVVHPTHGHYTNTLANGVTAYWQQQGKQYRFRPIHRLDEETSGLVAIAKNPYIHQQLSEQLQQGKVDKRYAAIVYGAPIPSEGCIEGPIARDPNKPHLRIVTSNGAPSKTIYELKESYCGGNADSNVASLISLKLLTGRTHQIRVHMRSIGHPLIGDKLYGIESVKKEQLEHLMTRHALHAEQLGFYHPMTKHYMSWQAPMPEDMEQLIRYMKKGIEQ</sequence>
<evidence type="ECO:0000256" key="1">
    <source>
        <dbReference type="ARBA" id="ARBA00000073"/>
    </source>
</evidence>
<dbReference type="Gene3D" id="3.30.2350.10">
    <property type="entry name" value="Pseudouridine synthase"/>
    <property type="match status" value="1"/>
</dbReference>
<organism evidence="5 6">
    <name type="scientific">Paenibacillus septentrionalis</name>
    <dbReference type="NCBI Taxonomy" id="429342"/>
    <lineage>
        <taxon>Bacteria</taxon>
        <taxon>Bacillati</taxon>
        <taxon>Bacillota</taxon>
        <taxon>Bacilli</taxon>
        <taxon>Bacillales</taxon>
        <taxon>Paenibacillaceae</taxon>
        <taxon>Paenibacillus</taxon>
    </lineage>
</organism>
<comment type="catalytic activity">
    <reaction evidence="1 3">
        <text>a uridine in RNA = a pseudouridine in RNA</text>
        <dbReference type="Rhea" id="RHEA:48348"/>
        <dbReference type="Rhea" id="RHEA-COMP:12068"/>
        <dbReference type="Rhea" id="RHEA-COMP:12069"/>
        <dbReference type="ChEBI" id="CHEBI:65314"/>
        <dbReference type="ChEBI" id="CHEBI:65315"/>
    </reaction>
</comment>
<dbReference type="SUPFAM" id="SSF55120">
    <property type="entry name" value="Pseudouridine synthase"/>
    <property type="match status" value="1"/>
</dbReference>
<name>A0ABW1UYY6_9BACL</name>
<evidence type="ECO:0000256" key="3">
    <source>
        <dbReference type="RuleBase" id="RU362028"/>
    </source>
</evidence>
<dbReference type="CDD" id="cd02869">
    <property type="entry name" value="PseudoU_synth_RluA_like"/>
    <property type="match status" value="1"/>
</dbReference>
<comment type="similarity">
    <text evidence="2 3">Belongs to the pseudouridine synthase RluA family.</text>
</comment>
<feature type="domain" description="Pseudouridine synthase RsuA/RluA-like" evidence="4">
    <location>
        <begin position="123"/>
        <end position="279"/>
    </location>
</feature>
<dbReference type="GO" id="GO:0016853">
    <property type="term" value="F:isomerase activity"/>
    <property type="evidence" value="ECO:0007669"/>
    <property type="project" value="UniProtKB-KW"/>
</dbReference>
<reference evidence="6" key="1">
    <citation type="journal article" date="2019" name="Int. J. Syst. Evol. Microbiol.">
        <title>The Global Catalogue of Microorganisms (GCM) 10K type strain sequencing project: providing services to taxonomists for standard genome sequencing and annotation.</title>
        <authorList>
            <consortium name="The Broad Institute Genomics Platform"/>
            <consortium name="The Broad Institute Genome Sequencing Center for Infectious Disease"/>
            <person name="Wu L."/>
            <person name="Ma J."/>
        </authorList>
    </citation>
    <scope>NUCLEOTIDE SEQUENCE [LARGE SCALE GENOMIC DNA]</scope>
    <source>
        <strain evidence="6">PCU 280</strain>
    </source>
</reference>
<gene>
    <name evidence="5" type="ORF">ACFP56_03520</name>
</gene>
<keyword evidence="6" id="KW-1185">Reference proteome</keyword>
<dbReference type="PANTHER" id="PTHR21600:SF44">
    <property type="entry name" value="RIBOSOMAL LARGE SUBUNIT PSEUDOURIDINE SYNTHASE D"/>
    <property type="match status" value="1"/>
</dbReference>
<protein>
    <recommendedName>
        <fullName evidence="3">Pseudouridine synthase</fullName>
        <ecNumber evidence="3">5.4.99.-</ecNumber>
    </recommendedName>
</protein>
<dbReference type="Proteomes" id="UP001596233">
    <property type="component" value="Unassembled WGS sequence"/>
</dbReference>
<dbReference type="PANTHER" id="PTHR21600">
    <property type="entry name" value="MITOCHONDRIAL RNA PSEUDOURIDINE SYNTHASE"/>
    <property type="match status" value="1"/>
</dbReference>
<comment type="caution">
    <text evidence="5">The sequence shown here is derived from an EMBL/GenBank/DDBJ whole genome shotgun (WGS) entry which is preliminary data.</text>
</comment>
<dbReference type="InterPro" id="IPR006145">
    <property type="entry name" value="PsdUridine_synth_RsuA/RluA"/>
</dbReference>
<dbReference type="EMBL" id="JBHSTE010000001">
    <property type="protein sequence ID" value="MFC6331679.1"/>
    <property type="molecule type" value="Genomic_DNA"/>
</dbReference>
<dbReference type="InterPro" id="IPR020103">
    <property type="entry name" value="PsdUridine_synth_cat_dom_sf"/>
</dbReference>
<accession>A0ABW1UYY6</accession>
<dbReference type="Pfam" id="PF00849">
    <property type="entry name" value="PseudoU_synth_2"/>
    <property type="match status" value="1"/>
</dbReference>
<evidence type="ECO:0000256" key="2">
    <source>
        <dbReference type="ARBA" id="ARBA00010876"/>
    </source>
</evidence>
<keyword evidence="3 5" id="KW-0413">Isomerase</keyword>
<dbReference type="NCBIfam" id="TIGR00005">
    <property type="entry name" value="rluA_subfam"/>
    <property type="match status" value="1"/>
</dbReference>
<evidence type="ECO:0000313" key="5">
    <source>
        <dbReference type="EMBL" id="MFC6331679.1"/>
    </source>
</evidence>
<dbReference type="InterPro" id="IPR050188">
    <property type="entry name" value="RluA_PseudoU_synthase"/>
</dbReference>
<evidence type="ECO:0000259" key="4">
    <source>
        <dbReference type="Pfam" id="PF00849"/>
    </source>
</evidence>
<proteinExistence type="inferred from homology"/>
<dbReference type="EC" id="5.4.99.-" evidence="3"/>